<name>A0AAQ3MGA8_VIGMU</name>
<dbReference type="AlphaFoldDB" id="A0AAQ3MGA8"/>
<sequence>MEGEREGFFPRQFGGESVSMCTRIAPDRTWSLTNTNFSVNWELKKSIHLFIGLSNEEMINPVVEYLEEAVGGACLAYELNSNVCGLFITSEEPSKVHHWGLKLLVGVHHTLLRPNEAHGNVLLHL</sequence>
<protein>
    <submittedName>
        <fullName evidence="1">Uncharacterized protein</fullName>
    </submittedName>
</protein>
<organism evidence="1 2">
    <name type="scientific">Vigna mungo</name>
    <name type="common">Black gram</name>
    <name type="synonym">Phaseolus mungo</name>
    <dbReference type="NCBI Taxonomy" id="3915"/>
    <lineage>
        <taxon>Eukaryota</taxon>
        <taxon>Viridiplantae</taxon>
        <taxon>Streptophyta</taxon>
        <taxon>Embryophyta</taxon>
        <taxon>Tracheophyta</taxon>
        <taxon>Spermatophyta</taxon>
        <taxon>Magnoliopsida</taxon>
        <taxon>eudicotyledons</taxon>
        <taxon>Gunneridae</taxon>
        <taxon>Pentapetalae</taxon>
        <taxon>rosids</taxon>
        <taxon>fabids</taxon>
        <taxon>Fabales</taxon>
        <taxon>Fabaceae</taxon>
        <taxon>Papilionoideae</taxon>
        <taxon>50 kb inversion clade</taxon>
        <taxon>NPAAA clade</taxon>
        <taxon>indigoferoid/millettioid clade</taxon>
        <taxon>Phaseoleae</taxon>
        <taxon>Vigna</taxon>
    </lineage>
</organism>
<gene>
    <name evidence="1" type="ORF">V8G54_035983</name>
</gene>
<dbReference type="EMBL" id="CP144690">
    <property type="protein sequence ID" value="WVY90469.1"/>
    <property type="molecule type" value="Genomic_DNA"/>
</dbReference>
<proteinExistence type="predicted"/>
<reference evidence="1 2" key="1">
    <citation type="journal article" date="2023" name="Life. Sci Alliance">
        <title>Evolutionary insights into 3D genome organization and epigenetic landscape of Vigna mungo.</title>
        <authorList>
            <person name="Junaid A."/>
            <person name="Singh B."/>
            <person name="Bhatia S."/>
        </authorList>
    </citation>
    <scope>NUCLEOTIDE SEQUENCE [LARGE SCALE GENOMIC DNA]</scope>
    <source>
        <strain evidence="1">Urdbean</strain>
    </source>
</reference>
<accession>A0AAQ3MGA8</accession>
<evidence type="ECO:0000313" key="1">
    <source>
        <dbReference type="EMBL" id="WVY90469.1"/>
    </source>
</evidence>
<dbReference type="Proteomes" id="UP001374535">
    <property type="component" value="Chromosome 11"/>
</dbReference>
<keyword evidence="2" id="KW-1185">Reference proteome</keyword>
<evidence type="ECO:0000313" key="2">
    <source>
        <dbReference type="Proteomes" id="UP001374535"/>
    </source>
</evidence>